<evidence type="ECO:0000313" key="2">
    <source>
        <dbReference type="Proteomes" id="UP001629246"/>
    </source>
</evidence>
<keyword evidence="2" id="KW-1185">Reference proteome</keyword>
<dbReference type="RefSeq" id="WP_408159625.1">
    <property type="nucleotide sequence ID" value="NZ_JAQQFM010000008.1"/>
</dbReference>
<dbReference type="Proteomes" id="UP001629246">
    <property type="component" value="Unassembled WGS sequence"/>
</dbReference>
<protein>
    <submittedName>
        <fullName evidence="1">Uncharacterized protein</fullName>
    </submittedName>
</protein>
<gene>
    <name evidence="1" type="ORF">PQR62_19250</name>
</gene>
<name>A0ABW9ADM6_9BURK</name>
<reference evidence="1 2" key="1">
    <citation type="journal article" date="2024" name="Chem. Sci.">
        <title>Discovery of megapolipeptins by genome mining of a Burkholderiales bacteria collection.</title>
        <authorList>
            <person name="Paulo B.S."/>
            <person name="Recchia M.J.J."/>
            <person name="Lee S."/>
            <person name="Fergusson C.H."/>
            <person name="Romanowski S.B."/>
            <person name="Hernandez A."/>
            <person name="Krull N."/>
            <person name="Liu D.Y."/>
            <person name="Cavanagh H."/>
            <person name="Bos A."/>
            <person name="Gray C.A."/>
            <person name="Murphy B.T."/>
            <person name="Linington R.G."/>
            <person name="Eustaquio A.S."/>
        </authorList>
    </citation>
    <scope>NUCLEOTIDE SEQUENCE [LARGE SCALE GENOMIC DNA]</scope>
    <source>
        <strain evidence="1 2">RL21-008-BIB-A</strain>
    </source>
</reference>
<dbReference type="EMBL" id="JAQQFM010000008">
    <property type="protein sequence ID" value="MFL9926422.1"/>
    <property type="molecule type" value="Genomic_DNA"/>
</dbReference>
<sequence>MRRLLMMSLMPTAFDAQAGSGQGHAAAAPLLKLARFWARLIAA</sequence>
<organism evidence="1 2">
    <name type="scientific">Herbaspirillum lusitanum</name>
    <dbReference type="NCBI Taxonomy" id="213312"/>
    <lineage>
        <taxon>Bacteria</taxon>
        <taxon>Pseudomonadati</taxon>
        <taxon>Pseudomonadota</taxon>
        <taxon>Betaproteobacteria</taxon>
        <taxon>Burkholderiales</taxon>
        <taxon>Oxalobacteraceae</taxon>
        <taxon>Herbaspirillum</taxon>
    </lineage>
</organism>
<comment type="caution">
    <text evidence="1">The sequence shown here is derived from an EMBL/GenBank/DDBJ whole genome shotgun (WGS) entry which is preliminary data.</text>
</comment>
<proteinExistence type="predicted"/>
<evidence type="ECO:0000313" key="1">
    <source>
        <dbReference type="EMBL" id="MFL9926422.1"/>
    </source>
</evidence>
<accession>A0ABW9ADM6</accession>